<dbReference type="Proteomes" id="UP000229030">
    <property type="component" value="Unassembled WGS sequence"/>
</dbReference>
<evidence type="ECO:0000313" key="2">
    <source>
        <dbReference type="Proteomes" id="UP000229030"/>
    </source>
</evidence>
<gene>
    <name evidence="1" type="ORF">COS21_00595</name>
</gene>
<accession>A0A2M7DEP3</accession>
<dbReference type="EMBL" id="PETV01000016">
    <property type="protein sequence ID" value="PIV47336.1"/>
    <property type="molecule type" value="Genomic_DNA"/>
</dbReference>
<organism evidence="1 2">
    <name type="scientific">bacterium (Candidatus Gribaldobacteria) CG02_land_8_20_14_3_00_41_15</name>
    <dbReference type="NCBI Taxonomy" id="2014270"/>
    <lineage>
        <taxon>Bacteria</taxon>
        <taxon>Candidatus Gribaldobacteria</taxon>
    </lineage>
</organism>
<sequence length="74" mass="8546">MVYRLSNGKILDERGLYIAMIDDNIFSHYFLDIATGKVKLVSEEFDIEPDDIFKKIRDKQVKEMGSAAIYDVVN</sequence>
<dbReference type="AlphaFoldDB" id="A0A2M7DEP3"/>
<proteinExistence type="predicted"/>
<reference evidence="2" key="1">
    <citation type="submission" date="2017-09" db="EMBL/GenBank/DDBJ databases">
        <title>Depth-based differentiation of microbial function through sediment-hosted aquifers and enrichment of novel symbionts in the deep terrestrial subsurface.</title>
        <authorList>
            <person name="Probst A.J."/>
            <person name="Ladd B."/>
            <person name="Jarett J.K."/>
            <person name="Geller-Mcgrath D.E."/>
            <person name="Sieber C.M.K."/>
            <person name="Emerson J.B."/>
            <person name="Anantharaman K."/>
            <person name="Thomas B.C."/>
            <person name="Malmstrom R."/>
            <person name="Stieglmeier M."/>
            <person name="Klingl A."/>
            <person name="Woyke T."/>
            <person name="Ryan C.M."/>
            <person name="Banfield J.F."/>
        </authorList>
    </citation>
    <scope>NUCLEOTIDE SEQUENCE [LARGE SCALE GENOMIC DNA]</scope>
</reference>
<evidence type="ECO:0000313" key="1">
    <source>
        <dbReference type="EMBL" id="PIV47336.1"/>
    </source>
</evidence>
<protein>
    <submittedName>
        <fullName evidence="1">Uncharacterized protein</fullName>
    </submittedName>
</protein>
<comment type="caution">
    <text evidence="1">The sequence shown here is derived from an EMBL/GenBank/DDBJ whole genome shotgun (WGS) entry which is preliminary data.</text>
</comment>
<name>A0A2M7DEP3_9BACT</name>